<sequence length="100" mass="9681">MSGYLAPPPLATTVPPRHAVPAFPPIRRGGGGRHRLRQAVRHRPGVLATGLLAAATALAAGPLRPGPPVPATSSAPVPSPGATGGSVGIAHCSGTAAPPG</sequence>
<feature type="region of interest" description="Disordered" evidence="1">
    <location>
        <begin position="1"/>
        <end position="33"/>
    </location>
</feature>
<protein>
    <submittedName>
        <fullName evidence="2">Uncharacterized protein</fullName>
    </submittedName>
</protein>
<gene>
    <name evidence="2" type="ORF">ABWK59_20175</name>
</gene>
<dbReference type="RefSeq" id="WP_354641999.1">
    <property type="nucleotide sequence ID" value="NZ_CP159872.1"/>
</dbReference>
<accession>A0AAU8K0K5</accession>
<dbReference type="EMBL" id="CP159872">
    <property type="protein sequence ID" value="XCM81063.1"/>
    <property type="molecule type" value="Genomic_DNA"/>
</dbReference>
<evidence type="ECO:0000256" key="1">
    <source>
        <dbReference type="SAM" id="MobiDB-lite"/>
    </source>
</evidence>
<feature type="compositionally biased region" description="Pro residues" evidence="1">
    <location>
        <begin position="1"/>
        <end position="10"/>
    </location>
</feature>
<reference evidence="2" key="1">
    <citation type="submission" date="2024-06" db="EMBL/GenBank/DDBJ databases">
        <title>The genome sequences of Kitasatospora sp. strain HUAS MG31.</title>
        <authorList>
            <person name="Mo P."/>
        </authorList>
    </citation>
    <scope>NUCLEOTIDE SEQUENCE</scope>
    <source>
        <strain evidence="2">HUAS MG31</strain>
    </source>
</reference>
<dbReference type="KEGG" id="kcm:ABWK59_20175"/>
<proteinExistence type="predicted"/>
<dbReference type="AlphaFoldDB" id="A0AAU8K0K5"/>
<organism evidence="2">
    <name type="scientific">Kitasatospora camelliae</name>
    <dbReference type="NCBI Taxonomy" id="3156397"/>
    <lineage>
        <taxon>Bacteria</taxon>
        <taxon>Bacillati</taxon>
        <taxon>Actinomycetota</taxon>
        <taxon>Actinomycetes</taxon>
        <taxon>Kitasatosporales</taxon>
        <taxon>Streptomycetaceae</taxon>
        <taxon>Kitasatospora</taxon>
    </lineage>
</organism>
<name>A0AAU8K0K5_9ACTN</name>
<evidence type="ECO:0000313" key="2">
    <source>
        <dbReference type="EMBL" id="XCM81063.1"/>
    </source>
</evidence>
<feature type="region of interest" description="Disordered" evidence="1">
    <location>
        <begin position="64"/>
        <end position="100"/>
    </location>
</feature>